<dbReference type="GO" id="GO:0005737">
    <property type="term" value="C:cytoplasm"/>
    <property type="evidence" value="ECO:0007669"/>
    <property type="project" value="TreeGrafter"/>
</dbReference>
<gene>
    <name evidence="1" type="ORF">GGQ63_000580</name>
</gene>
<dbReference type="Pfam" id="PF00300">
    <property type="entry name" value="His_Phos_1"/>
    <property type="match status" value="1"/>
</dbReference>
<dbReference type="SMART" id="SM00855">
    <property type="entry name" value="PGAM"/>
    <property type="match status" value="1"/>
</dbReference>
<dbReference type="Gene3D" id="3.40.50.1240">
    <property type="entry name" value="Phosphoglycerate mutase-like"/>
    <property type="match status" value="1"/>
</dbReference>
<dbReference type="SUPFAM" id="SSF53254">
    <property type="entry name" value="Phosphoglycerate mutase-like"/>
    <property type="match status" value="1"/>
</dbReference>
<dbReference type="PANTHER" id="PTHR48100">
    <property type="entry name" value="BROAD-SPECIFICITY PHOSPHATASE YOR283W-RELATED"/>
    <property type="match status" value="1"/>
</dbReference>
<sequence>MTVTFLLVRHAAHDDVGRYLAGRRPGVRLGVEGRAQAARLGARMRRERFGRILASPRERTQETARAVAEAAGIDTVETAAALDEIDFGRWSGHDFETLDEDPDWRRWNEDRGHAATPAGETMEHVRFRIVSVMERLQAEGAAGAVVLVSHADVIKAAVCDVLGLPLDRIDRFDIAPASITTVVAGAWGAKLIGLNEVVA</sequence>
<dbReference type="InterPro" id="IPR013078">
    <property type="entry name" value="His_Pase_superF_clade-1"/>
</dbReference>
<dbReference type="AlphaFoldDB" id="A0A7W9CTG1"/>
<dbReference type="CDD" id="cd07067">
    <property type="entry name" value="HP_PGM_like"/>
    <property type="match status" value="1"/>
</dbReference>
<dbReference type="InterPro" id="IPR050275">
    <property type="entry name" value="PGM_Phosphatase"/>
</dbReference>
<dbReference type="RefSeq" id="WP_183852294.1">
    <property type="nucleotide sequence ID" value="NZ_JACHOO010000001.1"/>
</dbReference>
<dbReference type="GO" id="GO:0016791">
    <property type="term" value="F:phosphatase activity"/>
    <property type="evidence" value="ECO:0007669"/>
    <property type="project" value="TreeGrafter"/>
</dbReference>
<dbReference type="EMBL" id="JACHOO010000001">
    <property type="protein sequence ID" value="MBB5751537.1"/>
    <property type="molecule type" value="Genomic_DNA"/>
</dbReference>
<keyword evidence="2" id="KW-1185">Reference proteome</keyword>
<dbReference type="PANTHER" id="PTHR48100:SF1">
    <property type="entry name" value="HISTIDINE PHOSPHATASE FAMILY PROTEIN-RELATED"/>
    <property type="match status" value="1"/>
</dbReference>
<dbReference type="InterPro" id="IPR029033">
    <property type="entry name" value="His_PPase_superfam"/>
</dbReference>
<proteinExistence type="predicted"/>
<protein>
    <submittedName>
        <fullName evidence="1">Broad specificity phosphatase PhoE</fullName>
    </submittedName>
</protein>
<reference evidence="1 2" key="1">
    <citation type="submission" date="2020-08" db="EMBL/GenBank/DDBJ databases">
        <title>Genomic Encyclopedia of Type Strains, Phase IV (KMG-IV): sequencing the most valuable type-strain genomes for metagenomic binning, comparative biology and taxonomic classification.</title>
        <authorList>
            <person name="Goeker M."/>
        </authorList>
    </citation>
    <scope>NUCLEOTIDE SEQUENCE [LARGE SCALE GENOMIC DNA]</scope>
    <source>
        <strain evidence="1 2">DSM 16268</strain>
    </source>
</reference>
<name>A0A7W9CTG1_9HYPH</name>
<evidence type="ECO:0000313" key="1">
    <source>
        <dbReference type="EMBL" id="MBB5751537.1"/>
    </source>
</evidence>
<dbReference type="Proteomes" id="UP000523821">
    <property type="component" value="Unassembled WGS sequence"/>
</dbReference>
<organism evidence="1 2">
    <name type="scientific">Prosthecomicrobium pneumaticum</name>
    <dbReference type="NCBI Taxonomy" id="81895"/>
    <lineage>
        <taxon>Bacteria</taxon>
        <taxon>Pseudomonadati</taxon>
        <taxon>Pseudomonadota</taxon>
        <taxon>Alphaproteobacteria</taxon>
        <taxon>Hyphomicrobiales</taxon>
        <taxon>Kaistiaceae</taxon>
        <taxon>Prosthecomicrobium</taxon>
    </lineage>
</organism>
<comment type="caution">
    <text evidence="1">The sequence shown here is derived from an EMBL/GenBank/DDBJ whole genome shotgun (WGS) entry which is preliminary data.</text>
</comment>
<evidence type="ECO:0000313" key="2">
    <source>
        <dbReference type="Proteomes" id="UP000523821"/>
    </source>
</evidence>
<accession>A0A7W9CTG1</accession>